<accession>A0A5B7GY92</accession>
<protein>
    <submittedName>
        <fullName evidence="2">Uncharacterized protein</fullName>
    </submittedName>
</protein>
<proteinExistence type="predicted"/>
<keyword evidence="3" id="KW-1185">Reference proteome</keyword>
<dbReference type="Proteomes" id="UP000324222">
    <property type="component" value="Unassembled WGS sequence"/>
</dbReference>
<evidence type="ECO:0000313" key="2">
    <source>
        <dbReference type="EMBL" id="MPC62559.1"/>
    </source>
</evidence>
<feature type="region of interest" description="Disordered" evidence="1">
    <location>
        <begin position="28"/>
        <end position="100"/>
    </location>
</feature>
<reference evidence="2 3" key="1">
    <citation type="submission" date="2019-05" db="EMBL/GenBank/DDBJ databases">
        <title>Another draft genome of Portunus trituberculatus and its Hox gene families provides insights of decapod evolution.</title>
        <authorList>
            <person name="Jeong J.-H."/>
            <person name="Song I."/>
            <person name="Kim S."/>
            <person name="Choi T."/>
            <person name="Kim D."/>
            <person name="Ryu S."/>
            <person name="Kim W."/>
        </authorList>
    </citation>
    <scope>NUCLEOTIDE SEQUENCE [LARGE SCALE GENOMIC DNA]</scope>
    <source>
        <tissue evidence="2">Muscle</tissue>
    </source>
</reference>
<dbReference type="EMBL" id="VSRR010019811">
    <property type="protein sequence ID" value="MPC62559.1"/>
    <property type="molecule type" value="Genomic_DNA"/>
</dbReference>
<organism evidence="2 3">
    <name type="scientific">Portunus trituberculatus</name>
    <name type="common">Swimming crab</name>
    <name type="synonym">Neptunus trituberculatus</name>
    <dbReference type="NCBI Taxonomy" id="210409"/>
    <lineage>
        <taxon>Eukaryota</taxon>
        <taxon>Metazoa</taxon>
        <taxon>Ecdysozoa</taxon>
        <taxon>Arthropoda</taxon>
        <taxon>Crustacea</taxon>
        <taxon>Multicrustacea</taxon>
        <taxon>Malacostraca</taxon>
        <taxon>Eumalacostraca</taxon>
        <taxon>Eucarida</taxon>
        <taxon>Decapoda</taxon>
        <taxon>Pleocyemata</taxon>
        <taxon>Brachyura</taxon>
        <taxon>Eubrachyura</taxon>
        <taxon>Portunoidea</taxon>
        <taxon>Portunidae</taxon>
        <taxon>Portuninae</taxon>
        <taxon>Portunus</taxon>
    </lineage>
</organism>
<sequence length="100" mass="10820">MFSIATQEPQVNILPVKCQQSLNTLHFPRQPEGESCAAEETPYSHPPSRNPNAQPPHRLATHGLTAGNKRAGIGSNTFFPPSLQVSHGKGKRVREGRGGI</sequence>
<feature type="compositionally biased region" description="Polar residues" evidence="1">
    <location>
        <begin position="74"/>
        <end position="85"/>
    </location>
</feature>
<gene>
    <name evidence="2" type="ORF">E2C01_056645</name>
</gene>
<evidence type="ECO:0000313" key="3">
    <source>
        <dbReference type="Proteomes" id="UP000324222"/>
    </source>
</evidence>
<evidence type="ECO:0000256" key="1">
    <source>
        <dbReference type="SAM" id="MobiDB-lite"/>
    </source>
</evidence>
<name>A0A5B7GY92_PORTR</name>
<comment type="caution">
    <text evidence="2">The sequence shown here is derived from an EMBL/GenBank/DDBJ whole genome shotgun (WGS) entry which is preliminary data.</text>
</comment>
<dbReference type="AlphaFoldDB" id="A0A5B7GY92"/>